<dbReference type="AlphaFoldDB" id="A0A562J2G5"/>
<dbReference type="GO" id="GO:0016787">
    <property type="term" value="F:hydrolase activity"/>
    <property type="evidence" value="ECO:0007669"/>
    <property type="project" value="UniProtKB-KW"/>
</dbReference>
<feature type="domain" description="Isochorismatase-like" evidence="2">
    <location>
        <begin position="24"/>
        <end position="162"/>
    </location>
</feature>
<dbReference type="CDD" id="cd01014">
    <property type="entry name" value="nicotinamidase_related"/>
    <property type="match status" value="1"/>
</dbReference>
<comment type="caution">
    <text evidence="3">The sequence shown here is derived from an EMBL/GenBank/DDBJ whole genome shotgun (WGS) entry which is preliminary data.</text>
</comment>
<evidence type="ECO:0000313" key="4">
    <source>
        <dbReference type="Proteomes" id="UP000319627"/>
    </source>
</evidence>
<gene>
    <name evidence="3" type="ORF">LX59_00248</name>
</gene>
<dbReference type="PANTHER" id="PTHR43540:SF15">
    <property type="entry name" value="BLR5631 PROTEIN"/>
    <property type="match status" value="1"/>
</dbReference>
<dbReference type="RefSeq" id="WP_144570009.1">
    <property type="nucleotide sequence ID" value="NZ_VLKG01000001.1"/>
</dbReference>
<dbReference type="InterPro" id="IPR050272">
    <property type="entry name" value="Isochorismatase-like_hydrls"/>
</dbReference>
<keyword evidence="4" id="KW-1185">Reference proteome</keyword>
<dbReference type="OrthoDB" id="9794942at2"/>
<evidence type="ECO:0000259" key="2">
    <source>
        <dbReference type="Pfam" id="PF00857"/>
    </source>
</evidence>
<keyword evidence="1" id="KW-0378">Hydrolase</keyword>
<proteinExistence type="predicted"/>
<dbReference type="InterPro" id="IPR036380">
    <property type="entry name" value="Isochorismatase-like_sf"/>
</dbReference>
<dbReference type="EMBL" id="VLKG01000001">
    <property type="protein sequence ID" value="TWH77337.1"/>
    <property type="molecule type" value="Genomic_DNA"/>
</dbReference>
<dbReference type="PANTHER" id="PTHR43540">
    <property type="entry name" value="PEROXYUREIDOACRYLATE/UREIDOACRYLATE AMIDOHYDROLASE-RELATED"/>
    <property type="match status" value="1"/>
</dbReference>
<dbReference type="Gene3D" id="3.40.50.850">
    <property type="entry name" value="Isochorismatase-like"/>
    <property type="match status" value="1"/>
</dbReference>
<evidence type="ECO:0000256" key="1">
    <source>
        <dbReference type="ARBA" id="ARBA00022801"/>
    </source>
</evidence>
<sequence>MSQPQTMLQLSGRSYAPAKLGDATLLVIDVQEEYRSGVLALPDLPAALDEINTLLAAARQAGTPIVHVHHLGISGGLFDPQGFRGQIMPEALPQLGETVLAKRLPNAFAGTDLHDTLQRLGRLDLIVCGFMTHSSVSTTIRAAKDYGYRCTVVDSACATRDLPFGGAVLKAQEVHRMEMAILADNFAAWVPTVNHLLAQG</sequence>
<dbReference type="SUPFAM" id="SSF52499">
    <property type="entry name" value="Isochorismatase-like hydrolases"/>
    <property type="match status" value="1"/>
</dbReference>
<name>A0A562J2G5_9GAMM</name>
<evidence type="ECO:0000313" key="3">
    <source>
        <dbReference type="EMBL" id="TWH77337.1"/>
    </source>
</evidence>
<reference evidence="3 4" key="1">
    <citation type="submission" date="2019-07" db="EMBL/GenBank/DDBJ databases">
        <title>Genomic Encyclopedia of Type Strains, Phase I: the one thousand microbial genomes (KMG-I) project.</title>
        <authorList>
            <person name="Kyrpides N."/>
        </authorList>
    </citation>
    <scope>NUCLEOTIDE SEQUENCE [LARGE SCALE GENOMIC DNA]</scope>
    <source>
        <strain evidence="3 4">DSM 375</strain>
    </source>
</reference>
<accession>A0A562J2G5</accession>
<dbReference type="Pfam" id="PF00857">
    <property type="entry name" value="Isochorismatase"/>
    <property type="match status" value="1"/>
</dbReference>
<protein>
    <submittedName>
        <fullName evidence="3">Nicotinamidase-related amidase</fullName>
    </submittedName>
</protein>
<organism evidence="3 4">
    <name type="scientific">Azomonas agilis</name>
    <dbReference type="NCBI Taxonomy" id="116849"/>
    <lineage>
        <taxon>Bacteria</taxon>
        <taxon>Pseudomonadati</taxon>
        <taxon>Pseudomonadota</taxon>
        <taxon>Gammaproteobacteria</taxon>
        <taxon>Pseudomonadales</taxon>
        <taxon>Pseudomonadaceae</taxon>
        <taxon>Azomonas</taxon>
    </lineage>
</organism>
<dbReference type="InterPro" id="IPR000868">
    <property type="entry name" value="Isochorismatase-like_dom"/>
</dbReference>
<dbReference type="Proteomes" id="UP000319627">
    <property type="component" value="Unassembled WGS sequence"/>
</dbReference>